<evidence type="ECO:0000256" key="14">
    <source>
        <dbReference type="SAM" id="Phobius"/>
    </source>
</evidence>
<feature type="transmembrane region" description="Helical" evidence="14">
    <location>
        <begin position="165"/>
        <end position="184"/>
    </location>
</feature>
<dbReference type="GO" id="GO:0000155">
    <property type="term" value="F:phosphorelay sensor kinase activity"/>
    <property type="evidence" value="ECO:0007669"/>
    <property type="project" value="InterPro"/>
</dbReference>
<keyword evidence="7" id="KW-0547">Nucleotide-binding</keyword>
<dbReference type="GO" id="GO:0005524">
    <property type="term" value="F:ATP binding"/>
    <property type="evidence" value="ECO:0007669"/>
    <property type="project" value="UniProtKB-KW"/>
</dbReference>
<evidence type="ECO:0000313" key="17">
    <source>
        <dbReference type="EMBL" id="MBB5967757.1"/>
    </source>
</evidence>
<dbReference type="InterPro" id="IPR004358">
    <property type="entry name" value="Sig_transdc_His_kin-like_C"/>
</dbReference>
<comment type="caution">
    <text evidence="17">The sequence shown here is derived from an EMBL/GenBank/DDBJ whole genome shotgun (WGS) entry which is preliminary data.</text>
</comment>
<evidence type="ECO:0000256" key="9">
    <source>
        <dbReference type="ARBA" id="ARBA00022840"/>
    </source>
</evidence>
<evidence type="ECO:0000256" key="11">
    <source>
        <dbReference type="ARBA" id="ARBA00023012"/>
    </source>
</evidence>
<evidence type="ECO:0000256" key="3">
    <source>
        <dbReference type="ARBA" id="ARBA00012438"/>
    </source>
</evidence>
<evidence type="ECO:0000256" key="12">
    <source>
        <dbReference type="ARBA" id="ARBA00023136"/>
    </source>
</evidence>
<feature type="transmembrane region" description="Helical" evidence="14">
    <location>
        <begin position="205"/>
        <end position="224"/>
    </location>
</feature>
<dbReference type="PANTHER" id="PTHR42878:SF7">
    <property type="entry name" value="SENSOR HISTIDINE KINASE GLRK"/>
    <property type="match status" value="1"/>
</dbReference>
<dbReference type="InterPro" id="IPR003594">
    <property type="entry name" value="HATPase_dom"/>
</dbReference>
<dbReference type="Pfam" id="PF02518">
    <property type="entry name" value="HATPase_c"/>
    <property type="match status" value="1"/>
</dbReference>
<dbReference type="PROSITE" id="PS50112">
    <property type="entry name" value="PAS"/>
    <property type="match status" value="1"/>
</dbReference>
<dbReference type="PANTHER" id="PTHR42878">
    <property type="entry name" value="TWO-COMPONENT HISTIDINE KINASE"/>
    <property type="match status" value="1"/>
</dbReference>
<evidence type="ECO:0000256" key="13">
    <source>
        <dbReference type="ARBA" id="ARBA00039401"/>
    </source>
</evidence>
<evidence type="ECO:0000256" key="5">
    <source>
        <dbReference type="ARBA" id="ARBA00022679"/>
    </source>
</evidence>
<feature type="transmembrane region" description="Helical" evidence="14">
    <location>
        <begin position="33"/>
        <end position="50"/>
    </location>
</feature>
<sequence>MAKMAALRRTLMFTVLYLIAVVAGRMTVIEGASLSLVWPAAGVAVLWFMAQRHERSWWPDVVALTVVTFAVNVLTGASTVLGVCFVMANLVQVWVFVHLFKRLCPELWDPGGWGRFARVRHLWRLLFVAAVSTLCGTAFGPTAVWVVTGQWSWMTTAVWMTRNTVSIVLIGAVGIRLGRFFGSLPRGGARRWEAFRIWVHGLSRWRVAECSALVLASVTAYVVAFGLRHGLPLAFPLLAVTVWAGLRFSTTFVVLHDLLAGAAAILFTLNGYGPFATVDSPSARALVAQIFVGLVAIIGLALALSRDEREALLGRLTAAEESASAQARLLTTIMDSMHDGVAVIDADGRFVMRNPATRRLLGGVTSSTDTMAGSEHYGLFRPDGRPLPDEEMPHRRALAGQEIRGMDVVVRNSGVPEGRVLDVGAIPLPAAGGGAIVVLHDVTAERRHRDELAAFAGIVSHDLLNPLTTVEGWVDVLGEAIEARPGGAPGALPGQDAAGQDMAGQDMAGQDMAGQDMAGQDMAGQDMAGQSIVRIKRATARMRNLIQDLLAYTTARDAAIAPVRVSLRDVVQDVVTARGDLPAHLTGTRTPRFHVGDLHEVHADPALLRQLLDNLIGNAVKYTAPGVAPEVTVTSAPEGPDMVRVEVADRGIGVPAGQHEAIFENFHRAHAKSGYAGSGLGLAICKRIVERHGGSIGVEDNPGGGSRFHFTLPAVTGRTPAGRGESSDP</sequence>
<dbReference type="AlphaFoldDB" id="A0A841DFJ8"/>
<dbReference type="InterPro" id="IPR050351">
    <property type="entry name" value="BphY/WalK/GraS-like"/>
</dbReference>
<evidence type="ECO:0000256" key="2">
    <source>
        <dbReference type="ARBA" id="ARBA00004141"/>
    </source>
</evidence>
<dbReference type="SMART" id="SM00091">
    <property type="entry name" value="PAS"/>
    <property type="match status" value="1"/>
</dbReference>
<dbReference type="Gene3D" id="3.30.565.10">
    <property type="entry name" value="Histidine kinase-like ATPase, C-terminal domain"/>
    <property type="match status" value="1"/>
</dbReference>
<feature type="transmembrane region" description="Helical" evidence="14">
    <location>
        <begin position="57"/>
        <end position="74"/>
    </location>
</feature>
<dbReference type="SMART" id="SM00388">
    <property type="entry name" value="HisKA"/>
    <property type="match status" value="1"/>
</dbReference>
<evidence type="ECO:0000256" key="8">
    <source>
        <dbReference type="ARBA" id="ARBA00022777"/>
    </source>
</evidence>
<dbReference type="SUPFAM" id="SSF55874">
    <property type="entry name" value="ATPase domain of HSP90 chaperone/DNA topoisomerase II/histidine kinase"/>
    <property type="match status" value="1"/>
</dbReference>
<keyword evidence="5" id="KW-0808">Transferase</keyword>
<feature type="transmembrane region" description="Helical" evidence="14">
    <location>
        <begin position="253"/>
        <end position="273"/>
    </location>
</feature>
<dbReference type="GO" id="GO:0030295">
    <property type="term" value="F:protein kinase activator activity"/>
    <property type="evidence" value="ECO:0007669"/>
    <property type="project" value="TreeGrafter"/>
</dbReference>
<evidence type="ECO:0000259" key="15">
    <source>
        <dbReference type="PROSITE" id="PS50109"/>
    </source>
</evidence>
<evidence type="ECO:0000256" key="7">
    <source>
        <dbReference type="ARBA" id="ARBA00022741"/>
    </source>
</evidence>
<keyword evidence="18" id="KW-1185">Reference proteome</keyword>
<feature type="domain" description="Histidine kinase" evidence="15">
    <location>
        <begin position="458"/>
        <end position="716"/>
    </location>
</feature>
<keyword evidence="6 14" id="KW-0812">Transmembrane</keyword>
<dbReference type="Pfam" id="PF08448">
    <property type="entry name" value="PAS_4"/>
    <property type="match status" value="1"/>
</dbReference>
<dbReference type="InterPro" id="IPR005467">
    <property type="entry name" value="His_kinase_dom"/>
</dbReference>
<accession>A0A841DFJ8</accession>
<evidence type="ECO:0000256" key="4">
    <source>
        <dbReference type="ARBA" id="ARBA00022553"/>
    </source>
</evidence>
<comment type="subcellular location">
    <subcellularLocation>
        <location evidence="2">Membrane</location>
        <topology evidence="2">Multi-pass membrane protein</topology>
    </subcellularLocation>
</comment>
<evidence type="ECO:0000259" key="16">
    <source>
        <dbReference type="PROSITE" id="PS50112"/>
    </source>
</evidence>
<keyword evidence="9" id="KW-0067">ATP-binding</keyword>
<dbReference type="Gene3D" id="3.30.450.20">
    <property type="entry name" value="PAS domain"/>
    <property type="match status" value="1"/>
</dbReference>
<dbReference type="Gene3D" id="1.10.287.130">
    <property type="match status" value="1"/>
</dbReference>
<evidence type="ECO:0000313" key="18">
    <source>
        <dbReference type="Proteomes" id="UP000562352"/>
    </source>
</evidence>
<dbReference type="PROSITE" id="PS50109">
    <property type="entry name" value="HIS_KIN"/>
    <property type="match status" value="1"/>
</dbReference>
<dbReference type="Proteomes" id="UP000562352">
    <property type="component" value="Unassembled WGS sequence"/>
</dbReference>
<dbReference type="InterPro" id="IPR035965">
    <property type="entry name" value="PAS-like_dom_sf"/>
</dbReference>
<keyword evidence="4" id="KW-0597">Phosphoprotein</keyword>
<keyword evidence="11" id="KW-0902">Two-component regulatory system</keyword>
<dbReference type="EMBL" id="JACHJJ010000038">
    <property type="protein sequence ID" value="MBB5967757.1"/>
    <property type="molecule type" value="Genomic_DNA"/>
</dbReference>
<evidence type="ECO:0000256" key="1">
    <source>
        <dbReference type="ARBA" id="ARBA00000085"/>
    </source>
</evidence>
<reference evidence="17 18" key="1">
    <citation type="submission" date="2020-08" db="EMBL/GenBank/DDBJ databases">
        <title>Genomic Encyclopedia of Type Strains, Phase III (KMG-III): the genomes of soil and plant-associated and newly described type strains.</title>
        <authorList>
            <person name="Whitman W."/>
        </authorList>
    </citation>
    <scope>NUCLEOTIDE SEQUENCE [LARGE SCALE GENOMIC DNA]</scope>
    <source>
        <strain evidence="17 18">CECT 3303</strain>
    </source>
</reference>
<dbReference type="GO" id="GO:0016020">
    <property type="term" value="C:membrane"/>
    <property type="evidence" value="ECO:0007669"/>
    <property type="project" value="UniProtKB-SubCell"/>
</dbReference>
<dbReference type="InterPro" id="IPR036890">
    <property type="entry name" value="HATPase_C_sf"/>
</dbReference>
<dbReference type="SUPFAM" id="SSF55785">
    <property type="entry name" value="PYP-like sensor domain (PAS domain)"/>
    <property type="match status" value="1"/>
</dbReference>
<feature type="domain" description="PAS" evidence="16">
    <location>
        <begin position="326"/>
        <end position="362"/>
    </location>
</feature>
<dbReference type="GO" id="GO:0007234">
    <property type="term" value="P:osmosensory signaling via phosphorelay pathway"/>
    <property type="evidence" value="ECO:0007669"/>
    <property type="project" value="TreeGrafter"/>
</dbReference>
<keyword evidence="8 17" id="KW-0418">Kinase</keyword>
<dbReference type="InterPro" id="IPR003661">
    <property type="entry name" value="HisK_dim/P_dom"/>
</dbReference>
<organism evidence="17 18">
    <name type="scientific">Planomonospora venezuelensis</name>
    <dbReference type="NCBI Taxonomy" id="1999"/>
    <lineage>
        <taxon>Bacteria</taxon>
        <taxon>Bacillati</taxon>
        <taxon>Actinomycetota</taxon>
        <taxon>Actinomycetes</taxon>
        <taxon>Streptosporangiales</taxon>
        <taxon>Streptosporangiaceae</taxon>
        <taxon>Planomonospora</taxon>
    </lineage>
</organism>
<evidence type="ECO:0000256" key="6">
    <source>
        <dbReference type="ARBA" id="ARBA00022692"/>
    </source>
</evidence>
<gene>
    <name evidence="17" type="ORF">FHS22_007070</name>
</gene>
<name>A0A841DFJ8_PLAVE</name>
<dbReference type="FunFam" id="3.30.565.10:FF:000006">
    <property type="entry name" value="Sensor histidine kinase WalK"/>
    <property type="match status" value="1"/>
</dbReference>
<evidence type="ECO:0000256" key="10">
    <source>
        <dbReference type="ARBA" id="ARBA00022989"/>
    </source>
</evidence>
<comment type="catalytic activity">
    <reaction evidence="1">
        <text>ATP + protein L-histidine = ADP + protein N-phospho-L-histidine.</text>
        <dbReference type="EC" id="2.7.13.3"/>
    </reaction>
</comment>
<proteinExistence type="predicted"/>
<keyword evidence="10 14" id="KW-1133">Transmembrane helix</keyword>
<keyword evidence="12 14" id="KW-0472">Membrane</keyword>
<dbReference type="PRINTS" id="PR00344">
    <property type="entry name" value="BCTRLSENSOR"/>
</dbReference>
<feature type="transmembrane region" description="Helical" evidence="14">
    <location>
        <begin position="121"/>
        <end position="145"/>
    </location>
</feature>
<protein>
    <recommendedName>
        <fullName evidence="13">Sensor-like histidine kinase SenX3</fullName>
        <ecNumber evidence="3">2.7.13.3</ecNumber>
    </recommendedName>
</protein>
<dbReference type="SMART" id="SM00387">
    <property type="entry name" value="HATPase_c"/>
    <property type="match status" value="1"/>
</dbReference>
<dbReference type="EC" id="2.7.13.3" evidence="3"/>
<dbReference type="RefSeq" id="WP_184948469.1">
    <property type="nucleotide sequence ID" value="NZ_BAAAWZ010000005.1"/>
</dbReference>
<dbReference type="InterPro" id="IPR000014">
    <property type="entry name" value="PAS"/>
</dbReference>
<dbReference type="InterPro" id="IPR013656">
    <property type="entry name" value="PAS_4"/>
</dbReference>
<feature type="transmembrane region" description="Helical" evidence="14">
    <location>
        <begin position="285"/>
        <end position="305"/>
    </location>
</feature>
<dbReference type="GO" id="GO:0000156">
    <property type="term" value="F:phosphorelay response regulator activity"/>
    <property type="evidence" value="ECO:0007669"/>
    <property type="project" value="TreeGrafter"/>
</dbReference>